<proteinExistence type="inferred from homology"/>
<dbReference type="STRING" id="1912961.BU204_34040"/>
<evidence type="ECO:0000256" key="3">
    <source>
        <dbReference type="ARBA" id="ARBA00022490"/>
    </source>
</evidence>
<evidence type="ECO:0000256" key="4">
    <source>
        <dbReference type="ARBA" id="ARBA00023186"/>
    </source>
</evidence>
<accession>A0A1Q8C2R7</accession>
<comment type="caution">
    <text evidence="5">The sequence shown here is derived from an EMBL/GenBank/DDBJ whole genome shotgun (WGS) entry which is preliminary data.</text>
</comment>
<evidence type="ECO:0008006" key="7">
    <source>
        <dbReference type="Google" id="ProtNLM"/>
    </source>
</evidence>
<evidence type="ECO:0000256" key="2">
    <source>
        <dbReference type="ARBA" id="ARBA00006411"/>
    </source>
</evidence>
<dbReference type="RefSeq" id="WP_075129920.1">
    <property type="nucleotide sequence ID" value="NZ_MSIE01000092.1"/>
</dbReference>
<dbReference type="Proteomes" id="UP000185596">
    <property type="component" value="Unassembled WGS sequence"/>
</dbReference>
<comment type="similarity">
    <text evidence="2">Belongs to the EspG family.</text>
</comment>
<keyword evidence="3" id="KW-0963">Cytoplasm</keyword>
<dbReference type="OrthoDB" id="3636570at2"/>
<keyword evidence="6" id="KW-1185">Reference proteome</keyword>
<dbReference type="Pfam" id="PF14011">
    <property type="entry name" value="ESX-1_EspG"/>
    <property type="match status" value="1"/>
</dbReference>
<evidence type="ECO:0000313" key="5">
    <source>
        <dbReference type="EMBL" id="OLF08634.1"/>
    </source>
</evidence>
<keyword evidence="4" id="KW-0143">Chaperone</keyword>
<protein>
    <recommendedName>
        <fullName evidence="7">ESX secretion-associated protein EspG</fullName>
    </recommendedName>
</protein>
<dbReference type="EMBL" id="MSIE01000092">
    <property type="protein sequence ID" value="OLF08634.1"/>
    <property type="molecule type" value="Genomic_DNA"/>
</dbReference>
<name>A0A1Q8C2R7_9PSEU</name>
<dbReference type="AlphaFoldDB" id="A0A1Q8C2R7"/>
<dbReference type="InterPro" id="IPR025734">
    <property type="entry name" value="EspG"/>
</dbReference>
<gene>
    <name evidence="5" type="ORF">BU204_34040</name>
</gene>
<reference evidence="5 6" key="1">
    <citation type="submission" date="2016-12" db="EMBL/GenBank/DDBJ databases">
        <title>The draft genome sequence of Actinophytocola sp. 11-183.</title>
        <authorList>
            <person name="Wang W."/>
            <person name="Yuan L."/>
        </authorList>
    </citation>
    <scope>NUCLEOTIDE SEQUENCE [LARGE SCALE GENOMIC DNA]</scope>
    <source>
        <strain evidence="5 6">11-183</strain>
    </source>
</reference>
<evidence type="ECO:0000313" key="6">
    <source>
        <dbReference type="Proteomes" id="UP000185596"/>
    </source>
</evidence>
<organism evidence="5 6">
    <name type="scientific">Actinophytocola xanthii</name>
    <dbReference type="NCBI Taxonomy" id="1912961"/>
    <lineage>
        <taxon>Bacteria</taxon>
        <taxon>Bacillati</taxon>
        <taxon>Actinomycetota</taxon>
        <taxon>Actinomycetes</taxon>
        <taxon>Pseudonocardiales</taxon>
        <taxon>Pseudonocardiaceae</taxon>
    </lineage>
</organism>
<evidence type="ECO:0000256" key="1">
    <source>
        <dbReference type="ARBA" id="ARBA00004496"/>
    </source>
</evidence>
<sequence>MNVELSLAALDTLWEDLRLGRVPFPLEIRSHGDTFEVRKRIKAAVYGDLARRGLAEERHVDDDLANALRLLAAPAVSVDLVALLDMGADEPVRAVAAARGRHGVLAVQRTLAVSVRTMRDNALAAAIVELLPHVRAGAGNSVTYPAAALREGRPRTVRAAPGGLLRTATPRSAVDSRLRAIAAITERPVLRAGQLGVNRADDSGRPLRLPGIAWFDTDEGRYATTVSPGPDGEDWITLWPADNARLAHRLAQIIAERVRTT</sequence>
<comment type="subcellular location">
    <subcellularLocation>
        <location evidence="1">Cytoplasm</location>
    </subcellularLocation>
</comment>